<dbReference type="Proteomes" id="UP000199323">
    <property type="component" value="Unassembled WGS sequence"/>
</dbReference>
<dbReference type="OrthoDB" id="4227840at2"/>
<dbReference type="Gene3D" id="1.10.287.1060">
    <property type="entry name" value="ESAT-6-like"/>
    <property type="match status" value="1"/>
</dbReference>
<reference evidence="1 2" key="1">
    <citation type="submission" date="2016-10" db="EMBL/GenBank/DDBJ databases">
        <authorList>
            <person name="de Groot N.N."/>
        </authorList>
    </citation>
    <scope>NUCLEOTIDE SEQUENCE [LARGE SCALE GENOMIC DNA]</scope>
    <source>
        <strain evidence="1 2">CGMCC 4.3510</strain>
    </source>
</reference>
<organism evidence="1 2">
    <name type="scientific">Actinacidiphila alni</name>
    <dbReference type="NCBI Taxonomy" id="380248"/>
    <lineage>
        <taxon>Bacteria</taxon>
        <taxon>Bacillati</taxon>
        <taxon>Actinomycetota</taxon>
        <taxon>Actinomycetes</taxon>
        <taxon>Kitasatosporales</taxon>
        <taxon>Streptomycetaceae</taxon>
        <taxon>Actinacidiphila</taxon>
    </lineage>
</organism>
<dbReference type="InterPro" id="IPR036689">
    <property type="entry name" value="ESAT-6-like_sf"/>
</dbReference>
<evidence type="ECO:0008006" key="3">
    <source>
        <dbReference type="Google" id="ProtNLM"/>
    </source>
</evidence>
<proteinExistence type="predicted"/>
<gene>
    <name evidence="1" type="ORF">SAMN05216251_11515</name>
</gene>
<evidence type="ECO:0000313" key="1">
    <source>
        <dbReference type="EMBL" id="SFF46295.1"/>
    </source>
</evidence>
<keyword evidence="2" id="KW-1185">Reference proteome</keyword>
<dbReference type="EMBL" id="FONG01000015">
    <property type="protein sequence ID" value="SFF46295.1"/>
    <property type="molecule type" value="Genomic_DNA"/>
</dbReference>
<sequence>MAEEPTLQEWLADLAALKDAIGVVKKEHTTISAHMASIDAKMKEVGDHWASPSHGSFESITAWYHRSQHDLEALLTDILHRMNTSYTNYHNAEHANHDNLTDGSSGG</sequence>
<protein>
    <recommendedName>
        <fullName evidence="3">WXG100 family type VII secretion target</fullName>
    </recommendedName>
</protein>
<evidence type="ECO:0000313" key="2">
    <source>
        <dbReference type="Proteomes" id="UP000199323"/>
    </source>
</evidence>
<dbReference type="SUPFAM" id="SSF140453">
    <property type="entry name" value="EsxAB dimer-like"/>
    <property type="match status" value="1"/>
</dbReference>
<dbReference type="AlphaFoldDB" id="A0A1I2IV75"/>
<dbReference type="RefSeq" id="WP_093715654.1">
    <property type="nucleotide sequence ID" value="NZ_FONG01000015.1"/>
</dbReference>
<name>A0A1I2IV75_9ACTN</name>
<accession>A0A1I2IV75</accession>